<accession>Q0YV19</accession>
<comment type="caution">
    <text evidence="1">The sequence shown here is derived from an EMBL/GenBank/DDBJ whole genome shotgun (WGS) entry which is preliminary data.</text>
</comment>
<name>Q0YV19_9CHLB</name>
<sequence length="153" mass="17176">MTGEKRTPMDLMDDIYSLAYWMTGSEASATELVNMTYLNVTLDTPESEVYKTFRACYFDMFGNECTSSVPKPSCNPKEKNEMAELQRVADIQLSVLLSSVSGLKHSAISKIIGKPLDTIRVWLSAGRKSLAERMLSQQATLHSDVSLNREWIL</sequence>
<gene>
    <name evidence="1" type="ORF">CferDRAFT_1884</name>
</gene>
<reference evidence="1 2" key="2">
    <citation type="submission" date="2006-07" db="EMBL/GenBank/DDBJ databases">
        <title>Sequencing of the draft genome and assembly of Chlorobium ferroxidans DSM 13031.</title>
        <authorList>
            <consortium name="US DOE Joint Genome Institute (JGI-PGF)"/>
            <person name="Copeland A."/>
            <person name="Lucas S."/>
            <person name="Lapidus A."/>
            <person name="Barry K."/>
            <person name="Glavina del Rio T."/>
            <person name="Dalin E."/>
            <person name="Tice H."/>
            <person name="Bruce D."/>
            <person name="Pitluck S."/>
            <person name="Richardson P."/>
        </authorList>
    </citation>
    <scope>NUCLEOTIDE SEQUENCE [LARGE SCALE GENOMIC DNA]</scope>
    <source>
        <strain evidence="1 2">DSM 13031</strain>
    </source>
</reference>
<protein>
    <recommendedName>
        <fullName evidence="3">RNA polymerase, sigma-24 subunit, ECF subfamily</fullName>
    </recommendedName>
</protein>
<dbReference type="AlphaFoldDB" id="Q0YV19"/>
<reference evidence="1 2" key="1">
    <citation type="submission" date="2006-07" db="EMBL/GenBank/DDBJ databases">
        <title>Annotation of the draft genome assembly of Chlorobium ferroxidans DSM 13031.</title>
        <authorList>
            <consortium name="US DOE Joint Genome Institute (JGI-ORNL)"/>
            <person name="Larimer F."/>
            <person name="Land M."/>
            <person name="Hauser L."/>
        </authorList>
    </citation>
    <scope>NUCLEOTIDE SEQUENCE [LARGE SCALE GENOMIC DNA]</scope>
    <source>
        <strain evidence="1 2">DSM 13031</strain>
    </source>
</reference>
<evidence type="ECO:0008006" key="3">
    <source>
        <dbReference type="Google" id="ProtNLM"/>
    </source>
</evidence>
<evidence type="ECO:0000313" key="1">
    <source>
        <dbReference type="EMBL" id="EAT59877.1"/>
    </source>
</evidence>
<evidence type="ECO:0000313" key="2">
    <source>
        <dbReference type="Proteomes" id="UP000004162"/>
    </source>
</evidence>
<organism evidence="1 2">
    <name type="scientific">Chlorobium ferrooxidans DSM 13031</name>
    <dbReference type="NCBI Taxonomy" id="377431"/>
    <lineage>
        <taxon>Bacteria</taxon>
        <taxon>Pseudomonadati</taxon>
        <taxon>Chlorobiota</taxon>
        <taxon>Chlorobiia</taxon>
        <taxon>Chlorobiales</taxon>
        <taxon>Chlorobiaceae</taxon>
        <taxon>Chlorobium/Pelodictyon group</taxon>
        <taxon>Chlorobium</taxon>
    </lineage>
</organism>
<dbReference type="EMBL" id="AASE01000001">
    <property type="protein sequence ID" value="EAT59877.1"/>
    <property type="molecule type" value="Genomic_DNA"/>
</dbReference>
<dbReference type="Proteomes" id="UP000004162">
    <property type="component" value="Unassembled WGS sequence"/>
</dbReference>
<keyword evidence="2" id="KW-1185">Reference proteome</keyword>
<proteinExistence type="predicted"/>